<comment type="subcellular location">
    <subcellularLocation>
        <location evidence="1">Cell membrane</location>
        <topology evidence="1">Multi-pass membrane protein</topology>
    </subcellularLocation>
</comment>
<evidence type="ECO:0000313" key="7">
    <source>
        <dbReference type="EMBL" id="SIR97161.1"/>
    </source>
</evidence>
<evidence type="ECO:0000313" key="8">
    <source>
        <dbReference type="Proteomes" id="UP000187495"/>
    </source>
</evidence>
<keyword evidence="2" id="KW-1003">Cell membrane</keyword>
<evidence type="ECO:0000256" key="1">
    <source>
        <dbReference type="ARBA" id="ARBA00004651"/>
    </source>
</evidence>
<dbReference type="GO" id="GO:0022857">
    <property type="term" value="F:transmembrane transporter activity"/>
    <property type="evidence" value="ECO:0007669"/>
    <property type="project" value="InterPro"/>
</dbReference>
<dbReference type="PANTHER" id="PTHR23513:SF6">
    <property type="entry name" value="MAJOR FACILITATOR SUPERFAMILY ASSOCIATED DOMAIN-CONTAINING PROTEIN"/>
    <property type="match status" value="1"/>
</dbReference>
<evidence type="ECO:0000256" key="3">
    <source>
        <dbReference type="ARBA" id="ARBA00022692"/>
    </source>
</evidence>
<feature type="transmembrane region" description="Helical" evidence="6">
    <location>
        <begin position="300"/>
        <end position="319"/>
    </location>
</feature>
<dbReference type="InterPro" id="IPR011701">
    <property type="entry name" value="MFS"/>
</dbReference>
<keyword evidence="3 6" id="KW-0812">Transmembrane</keyword>
<feature type="transmembrane region" description="Helical" evidence="6">
    <location>
        <begin position="12"/>
        <end position="37"/>
    </location>
</feature>
<keyword evidence="4 6" id="KW-1133">Transmembrane helix</keyword>
<proteinExistence type="predicted"/>
<dbReference type="STRING" id="34061.B0189_09410"/>
<evidence type="ECO:0000256" key="2">
    <source>
        <dbReference type="ARBA" id="ARBA00022475"/>
    </source>
</evidence>
<evidence type="ECO:0000256" key="6">
    <source>
        <dbReference type="SAM" id="Phobius"/>
    </source>
</evidence>
<dbReference type="SUPFAM" id="SSF103473">
    <property type="entry name" value="MFS general substrate transporter"/>
    <property type="match status" value="1"/>
</dbReference>
<feature type="transmembrane region" description="Helical" evidence="6">
    <location>
        <begin position="277"/>
        <end position="294"/>
    </location>
</feature>
<dbReference type="PANTHER" id="PTHR23513">
    <property type="entry name" value="INTEGRAL MEMBRANE EFFLUX PROTEIN-RELATED"/>
    <property type="match status" value="1"/>
</dbReference>
<reference evidence="8" key="1">
    <citation type="submission" date="2017-01" db="EMBL/GenBank/DDBJ databases">
        <authorList>
            <person name="Varghese N."/>
            <person name="Submissions S."/>
        </authorList>
    </citation>
    <scope>NUCLEOTIDE SEQUENCE [LARGE SCALE GENOMIC DNA]</scope>
    <source>
        <strain evidence="8">DSM 21768</strain>
    </source>
</reference>
<gene>
    <name evidence="7" type="ORF">SAMN02745664_11130</name>
</gene>
<feature type="transmembrane region" description="Helical" evidence="6">
    <location>
        <begin position="98"/>
        <end position="117"/>
    </location>
</feature>
<dbReference type="AlphaFoldDB" id="A0A1N7F9X7"/>
<protein>
    <submittedName>
        <fullName evidence="7">Major Facilitator Superfamily protein</fullName>
    </submittedName>
</protein>
<feature type="transmembrane region" description="Helical" evidence="6">
    <location>
        <begin position="137"/>
        <end position="161"/>
    </location>
</feature>
<dbReference type="GO" id="GO:0005886">
    <property type="term" value="C:plasma membrane"/>
    <property type="evidence" value="ECO:0007669"/>
    <property type="project" value="UniProtKB-SubCell"/>
</dbReference>
<dbReference type="EMBL" id="FTNU01000011">
    <property type="protein sequence ID" value="SIR97161.1"/>
    <property type="molecule type" value="Genomic_DNA"/>
</dbReference>
<feature type="transmembrane region" description="Helical" evidence="6">
    <location>
        <begin position="249"/>
        <end position="270"/>
    </location>
</feature>
<name>A0A1N7F9X7_9GAMM</name>
<feature type="transmembrane region" description="Helical" evidence="6">
    <location>
        <begin position="167"/>
        <end position="184"/>
    </location>
</feature>
<dbReference type="Gene3D" id="1.20.1250.20">
    <property type="entry name" value="MFS general substrate transporter like domains"/>
    <property type="match status" value="1"/>
</dbReference>
<evidence type="ECO:0000256" key="4">
    <source>
        <dbReference type="ARBA" id="ARBA00022989"/>
    </source>
</evidence>
<dbReference type="Pfam" id="PF07690">
    <property type="entry name" value="MFS_1"/>
    <property type="match status" value="1"/>
</dbReference>
<dbReference type="RefSeq" id="WP_076555559.1">
    <property type="nucleotide sequence ID" value="NZ_FTNU01000011.1"/>
</dbReference>
<organism evidence="7 8">
    <name type="scientific">Moraxella cuniculi DSM 21768</name>
    <dbReference type="NCBI Taxonomy" id="1122245"/>
    <lineage>
        <taxon>Bacteria</taxon>
        <taxon>Pseudomonadati</taxon>
        <taxon>Pseudomonadota</taxon>
        <taxon>Gammaproteobacteria</taxon>
        <taxon>Moraxellales</taxon>
        <taxon>Moraxellaceae</taxon>
        <taxon>Moraxella</taxon>
    </lineage>
</organism>
<feature type="transmembrane region" description="Helical" evidence="6">
    <location>
        <begin position="345"/>
        <end position="362"/>
    </location>
</feature>
<feature type="transmembrane region" description="Helical" evidence="6">
    <location>
        <begin position="368"/>
        <end position="389"/>
    </location>
</feature>
<feature type="transmembrane region" description="Helical" evidence="6">
    <location>
        <begin position="43"/>
        <end position="60"/>
    </location>
</feature>
<accession>A0A1N7F9X7</accession>
<feature type="transmembrane region" description="Helical" evidence="6">
    <location>
        <begin position="214"/>
        <end position="234"/>
    </location>
</feature>
<sequence>MQAIKEFFSPYMLKFIISFISADIAIMLSQAIIAWILYENLGIQYVTAIALIALLVNTIANKKLGFLLDRYPRVKLVMAANLIIAALTAIALISQSTWIFAILSVLTGLYFSCFYAARGAIAQLICINNPNQDFTKLNSMLVVTDKLGAILVGVIVASLFSWLGADALIVLALVILLISTALLAKFNSPTTKPTAQNAKAKPAGSFAWFFQHKIARLVACALVVTIVIMTGGTIDRVILYDVLKLTPDLIAYTSIAYNSAAIIGGVMVNWVKHETAAIYACIGLAFLMSCLLVISPSLSMFIASSALFGLLNSINRVLYDSVIMRHVANEQIGTFYSLLNSLNQGSQFLILIAINVFLWISSTTNELLTRWVIVFYPAIFLLIPAFLWLSGKYQKAKT</sequence>
<keyword evidence="5 6" id="KW-0472">Membrane</keyword>
<evidence type="ECO:0000256" key="5">
    <source>
        <dbReference type="ARBA" id="ARBA00023136"/>
    </source>
</evidence>
<feature type="transmembrane region" description="Helical" evidence="6">
    <location>
        <begin position="72"/>
        <end position="92"/>
    </location>
</feature>
<dbReference type="InterPro" id="IPR036259">
    <property type="entry name" value="MFS_trans_sf"/>
</dbReference>
<dbReference type="Proteomes" id="UP000187495">
    <property type="component" value="Unassembled WGS sequence"/>
</dbReference>
<keyword evidence="8" id="KW-1185">Reference proteome</keyword>